<protein>
    <submittedName>
        <fullName evidence="1">Uncharacterized protein</fullName>
    </submittedName>
</protein>
<sequence>PLLPQGADAVLPQSDGDEQGGHPRGDPGPDRAVVSPDEPRMSIRIISLAIRVVKNTLSDTRSKDRIKGWGLKFVSVQLTLSTYKLTNHRDSFYQRGLEEKMVHKVPMDTVRIIASSVSGMSNEFWVRLPCYIMETDYTEALTPICGSLTNLAERQLHAKDEQASTSKNRHVDLPVLHILLAQLL</sequence>
<gene>
    <name evidence="1" type="ORF">MRATA1EN22A_LOCUS29490</name>
</gene>
<name>A0ACB1KFX2_RANTA</name>
<evidence type="ECO:0000313" key="2">
    <source>
        <dbReference type="Proteomes" id="UP001162501"/>
    </source>
</evidence>
<accession>A0ACB1KFX2</accession>
<feature type="non-terminal residue" evidence="1">
    <location>
        <position position="184"/>
    </location>
</feature>
<dbReference type="EMBL" id="CATOBB020000660">
    <property type="protein sequence ID" value="CAM9179315.1"/>
    <property type="molecule type" value="Genomic_DNA"/>
</dbReference>
<proteinExistence type="predicted"/>
<evidence type="ECO:0000313" key="1">
    <source>
        <dbReference type="EMBL" id="CAM9179315.1"/>
    </source>
</evidence>
<reference evidence="1" key="1">
    <citation type="submission" date="2025-03" db="EMBL/GenBank/DDBJ databases">
        <authorList>
            <consortium name="ELIXIR-Norway"/>
            <consortium name="Elixir Norway"/>
        </authorList>
    </citation>
    <scope>NUCLEOTIDE SEQUENCE</scope>
</reference>
<organism evidence="1 2">
    <name type="scientific">Rangifer tarandus platyrhynchus</name>
    <name type="common">Svalbard reindeer</name>
    <dbReference type="NCBI Taxonomy" id="3082113"/>
    <lineage>
        <taxon>Eukaryota</taxon>
        <taxon>Metazoa</taxon>
        <taxon>Chordata</taxon>
        <taxon>Craniata</taxon>
        <taxon>Vertebrata</taxon>
        <taxon>Euteleostomi</taxon>
        <taxon>Mammalia</taxon>
        <taxon>Eutheria</taxon>
        <taxon>Laurasiatheria</taxon>
        <taxon>Artiodactyla</taxon>
        <taxon>Ruminantia</taxon>
        <taxon>Pecora</taxon>
        <taxon>Cervidae</taxon>
        <taxon>Odocoileinae</taxon>
        <taxon>Rangifer</taxon>
    </lineage>
</organism>
<comment type="caution">
    <text evidence="1">The sequence shown here is derived from an EMBL/GenBank/DDBJ whole genome shotgun (WGS) entry which is preliminary data.</text>
</comment>
<dbReference type="Proteomes" id="UP001162501">
    <property type="component" value="Unassembled WGS sequence"/>
</dbReference>
<feature type="non-terminal residue" evidence="1">
    <location>
        <position position="1"/>
    </location>
</feature>